<accession>A0ABM5TX70</accession>
<feature type="domain" description="Gp5/Type VI secretion system Vgr protein OB-fold" evidence="1">
    <location>
        <begin position="11"/>
        <end position="86"/>
    </location>
</feature>
<evidence type="ECO:0000313" key="2">
    <source>
        <dbReference type="EMBL" id="AKJ15758.1"/>
    </source>
</evidence>
<protein>
    <submittedName>
        <fullName evidence="2">Baseplate assembly protein</fullName>
    </submittedName>
</protein>
<organism evidence="2 3">
    <name type="scientific">Streptomyces incarnatus</name>
    <dbReference type="NCBI Taxonomy" id="665007"/>
    <lineage>
        <taxon>Bacteria</taxon>
        <taxon>Bacillati</taxon>
        <taxon>Actinomycetota</taxon>
        <taxon>Actinomycetes</taxon>
        <taxon>Kitasatosporales</taxon>
        <taxon>Streptomycetaceae</taxon>
        <taxon>Streptomyces</taxon>
    </lineage>
</organism>
<sequence length="169" mass="17070">MTAGPKYFGKYRATVLSTTDPLVQGRIQVQLSDRYGLFPSTWALPAVPFAAKGAAGVIALPQTGSAVWVEFEAGDPDCPIWTGAFWPDPAGVPALAMAGTPATPNIHLQTTTGVSVTLSDLPAAQVQVLTPTGASVVIGSAGISISNGQASIVLSGPSVIINGGALVVT</sequence>
<dbReference type="Pfam" id="PF04717">
    <property type="entry name" value="Phage_base_V"/>
    <property type="match status" value="1"/>
</dbReference>
<gene>
    <name evidence="2" type="ORF">ABB07_38685</name>
</gene>
<proteinExistence type="predicted"/>
<keyword evidence="3" id="KW-1185">Reference proteome</keyword>
<evidence type="ECO:0000313" key="3">
    <source>
        <dbReference type="Proteomes" id="UP000035366"/>
    </source>
</evidence>
<reference evidence="2 3" key="1">
    <citation type="journal article" date="2015" name="ISME J.">
        <title>Draft Genome Sequence of Streptomyces incarnatus NRRL8089, which Produces the Nucleoside Antibiotic Sinefungin.</title>
        <authorList>
            <person name="Oshima K."/>
            <person name="Hattori M."/>
            <person name="Shimizu H."/>
            <person name="Fukuda K."/>
            <person name="Nemoto M."/>
            <person name="Inagaki K."/>
            <person name="Tamura T."/>
        </authorList>
    </citation>
    <scope>NUCLEOTIDE SEQUENCE [LARGE SCALE GENOMIC DNA]</scope>
    <source>
        <strain evidence="2 3">NRRL 8089</strain>
    </source>
</reference>
<dbReference type="Gene3D" id="2.40.50.230">
    <property type="entry name" value="Gp5 N-terminal domain"/>
    <property type="match status" value="1"/>
</dbReference>
<dbReference type="SUPFAM" id="SSF69255">
    <property type="entry name" value="gp5 N-terminal domain-like"/>
    <property type="match status" value="1"/>
</dbReference>
<dbReference type="InterPro" id="IPR037026">
    <property type="entry name" value="Vgr_OB-fold_dom_sf"/>
</dbReference>
<evidence type="ECO:0000259" key="1">
    <source>
        <dbReference type="Pfam" id="PF04717"/>
    </source>
</evidence>
<dbReference type="InterPro" id="IPR006531">
    <property type="entry name" value="Gp5/Vgr_OB"/>
</dbReference>
<dbReference type="Proteomes" id="UP000035366">
    <property type="component" value="Chromosome"/>
</dbReference>
<name>A0ABM5TX70_9ACTN</name>
<dbReference type="EMBL" id="CP011497">
    <property type="protein sequence ID" value="AKJ15758.1"/>
    <property type="molecule type" value="Genomic_DNA"/>
</dbReference>
<dbReference type="RefSeq" id="WP_208903180.1">
    <property type="nucleotide sequence ID" value="NZ_CP011497.1"/>
</dbReference>